<accession>A0AAD9DVY7</accession>
<feature type="non-terminal residue" evidence="6">
    <location>
        <position position="583"/>
    </location>
</feature>
<feature type="coiled-coil region" evidence="3">
    <location>
        <begin position="312"/>
        <end position="360"/>
    </location>
</feature>
<protein>
    <recommendedName>
        <fullName evidence="5">IF rod domain-containing protein</fullName>
    </recommendedName>
</protein>
<keyword evidence="7" id="KW-1185">Reference proteome</keyword>
<organism evidence="6 7">
    <name type="scientific">Electrophorus voltai</name>
    <dbReference type="NCBI Taxonomy" id="2609070"/>
    <lineage>
        <taxon>Eukaryota</taxon>
        <taxon>Metazoa</taxon>
        <taxon>Chordata</taxon>
        <taxon>Craniata</taxon>
        <taxon>Vertebrata</taxon>
        <taxon>Euteleostomi</taxon>
        <taxon>Actinopterygii</taxon>
        <taxon>Neopterygii</taxon>
        <taxon>Teleostei</taxon>
        <taxon>Ostariophysi</taxon>
        <taxon>Gymnotiformes</taxon>
        <taxon>Gymnotoidei</taxon>
        <taxon>Gymnotidae</taxon>
        <taxon>Electrophorus</taxon>
    </lineage>
</organism>
<evidence type="ECO:0000256" key="1">
    <source>
        <dbReference type="ARBA" id="ARBA00022754"/>
    </source>
</evidence>
<evidence type="ECO:0000256" key="3">
    <source>
        <dbReference type="SAM" id="Coils"/>
    </source>
</evidence>
<dbReference type="GO" id="GO:0005882">
    <property type="term" value="C:intermediate filament"/>
    <property type="evidence" value="ECO:0007669"/>
    <property type="project" value="UniProtKB-KW"/>
</dbReference>
<feature type="coiled-coil region" evidence="3">
    <location>
        <begin position="122"/>
        <end position="149"/>
    </location>
</feature>
<name>A0AAD9DVY7_9TELE</name>
<evidence type="ECO:0000313" key="7">
    <source>
        <dbReference type="Proteomes" id="UP001239994"/>
    </source>
</evidence>
<dbReference type="Gene3D" id="1.20.5.1160">
    <property type="entry name" value="Vasodilator-stimulated phosphoprotein"/>
    <property type="match status" value="1"/>
</dbReference>
<gene>
    <name evidence="6" type="ORF">P4O66_010350</name>
</gene>
<dbReference type="EMBL" id="JAROKS010000016">
    <property type="protein sequence ID" value="KAK1795168.1"/>
    <property type="molecule type" value="Genomic_DNA"/>
</dbReference>
<feature type="region of interest" description="Disordered" evidence="4">
    <location>
        <begin position="434"/>
        <end position="481"/>
    </location>
</feature>
<feature type="domain" description="IF rod" evidence="5">
    <location>
        <begin position="111"/>
        <end position="583"/>
    </location>
</feature>
<dbReference type="AlphaFoldDB" id="A0AAD9DVY7"/>
<proteinExistence type="predicted"/>
<sequence length="583" mass="64973">MPDLQRFNFPYRSMNPLLGESLSTDQHLQQSQEVPSYPDSPSGFLPEAVFGAPDSTFFLGEHPGLGPDGIAVAGAEPPASSQSYQPLNTILHRAVPLPPAAMALRNDLGSNISVLKTLNLRFRCFLAKVHELERRNKILEKQLQQALESNSSGCSTDGRRGQTRETGVQTGFVGPISIRPSSLPFQNTNNSAKRPTTLFTPPLTTLLRLESNKSDDKILTFGASDNNSGILCTPTEPAAANTNNSNNAPNLNCVSTRMSPNPPPRFLPGTIWSFNHTRKWGTGSETRVTSPGVSWVHPDGVGVQIDTITPEIRALYNVLAKVKRERDEYKRRWEEEYTMRVELQQKVTDLQEDLQESEVCQDELALRVQQLKAELVLFKGLMSNNLSDLDSKIQEKAMKVDMDICRRIDITARLCDLAQQRNCEDSIKMFQVPSPQSSISCRPRKQAAQASSETDDPTSTSESDGGGAKVEDSGTTSSNQINEEMQRMLNQLRECEFEDDCDSLAWEETEETLLLWEDFPGCPLTSEVSHSEVRLVIAGASVEASAGFCKRFWEECLEKVIKDTECLFKSREKEYQETIDQIE</sequence>
<dbReference type="PANTHER" id="PTHR14516">
    <property type="entry name" value="1-PYRROLINE-5-CARBOXYLATE DEHYDROGENASE FAMILY MEMBER"/>
    <property type="match status" value="1"/>
</dbReference>
<keyword evidence="1" id="KW-0403">Intermediate filament</keyword>
<evidence type="ECO:0000256" key="4">
    <source>
        <dbReference type="SAM" id="MobiDB-lite"/>
    </source>
</evidence>
<keyword evidence="2 3" id="KW-0175">Coiled coil</keyword>
<evidence type="ECO:0000259" key="5">
    <source>
        <dbReference type="PROSITE" id="PS51842"/>
    </source>
</evidence>
<evidence type="ECO:0000256" key="2">
    <source>
        <dbReference type="ARBA" id="ARBA00023054"/>
    </source>
</evidence>
<comment type="caution">
    <text evidence="6">The sequence shown here is derived from an EMBL/GenBank/DDBJ whole genome shotgun (WGS) entry which is preliminary data.</text>
</comment>
<dbReference type="PANTHER" id="PTHR14516:SF2">
    <property type="entry name" value="NON-HOMOLOGOUS END JOINING FACTOR IFFO1"/>
    <property type="match status" value="1"/>
</dbReference>
<dbReference type="PROSITE" id="PS51842">
    <property type="entry name" value="IF_ROD_2"/>
    <property type="match status" value="1"/>
</dbReference>
<reference evidence="6" key="1">
    <citation type="submission" date="2023-03" db="EMBL/GenBank/DDBJ databases">
        <title>Electrophorus voltai genome.</title>
        <authorList>
            <person name="Bian C."/>
        </authorList>
    </citation>
    <scope>NUCLEOTIDE SEQUENCE</scope>
    <source>
        <strain evidence="6">CB-2022</strain>
        <tissue evidence="6">Muscle</tissue>
    </source>
</reference>
<dbReference type="Pfam" id="PF00038">
    <property type="entry name" value="Filament"/>
    <property type="match status" value="1"/>
</dbReference>
<dbReference type="Proteomes" id="UP001239994">
    <property type="component" value="Unassembled WGS sequence"/>
</dbReference>
<evidence type="ECO:0000313" key="6">
    <source>
        <dbReference type="EMBL" id="KAK1795168.1"/>
    </source>
</evidence>
<dbReference type="InterPro" id="IPR039008">
    <property type="entry name" value="IF_rod_dom"/>
</dbReference>